<keyword evidence="6" id="KW-0862">Zinc</keyword>
<organism evidence="10 11">
    <name type="scientific">Marinobacterium maritimum</name>
    <dbReference type="NCBI Taxonomy" id="500162"/>
    <lineage>
        <taxon>Bacteria</taxon>
        <taxon>Pseudomonadati</taxon>
        <taxon>Pseudomonadota</taxon>
        <taxon>Gammaproteobacteria</taxon>
        <taxon>Oceanospirillales</taxon>
        <taxon>Oceanospirillaceae</taxon>
        <taxon>Marinobacterium</taxon>
    </lineage>
</organism>
<dbReference type="Pfam" id="PF07724">
    <property type="entry name" value="AAA_2"/>
    <property type="match status" value="1"/>
</dbReference>
<evidence type="ECO:0000256" key="2">
    <source>
        <dbReference type="ARBA" id="ARBA00010044"/>
    </source>
</evidence>
<comment type="caution">
    <text evidence="10">The sequence shown here is derived from an EMBL/GenBank/DDBJ whole genome shotgun (WGS) entry which is preliminary data.</text>
</comment>
<evidence type="ECO:0000256" key="6">
    <source>
        <dbReference type="ARBA" id="ARBA00022833"/>
    </source>
</evidence>
<accession>A0ABP3T876</accession>
<dbReference type="Gene3D" id="3.40.50.300">
    <property type="entry name" value="P-loop containing nucleotide triphosphate hydrolases"/>
    <property type="match status" value="2"/>
</dbReference>
<dbReference type="PANTHER" id="PTHR23076:SF97">
    <property type="entry name" value="ATP-DEPENDENT ZINC METALLOPROTEASE YME1L1"/>
    <property type="match status" value="1"/>
</dbReference>
<dbReference type="SUPFAM" id="SSF140990">
    <property type="entry name" value="FtsH protease domain-like"/>
    <property type="match status" value="1"/>
</dbReference>
<dbReference type="InterPro" id="IPR003593">
    <property type="entry name" value="AAA+_ATPase"/>
</dbReference>
<evidence type="ECO:0000256" key="8">
    <source>
        <dbReference type="RuleBase" id="RU003651"/>
    </source>
</evidence>
<dbReference type="Proteomes" id="UP001499915">
    <property type="component" value="Unassembled WGS sequence"/>
</dbReference>
<evidence type="ECO:0000313" key="11">
    <source>
        <dbReference type="Proteomes" id="UP001499915"/>
    </source>
</evidence>
<evidence type="ECO:0000256" key="4">
    <source>
        <dbReference type="ARBA" id="ARBA00022723"/>
    </source>
</evidence>
<feature type="domain" description="AAA+ ATPase" evidence="9">
    <location>
        <begin position="529"/>
        <end position="657"/>
    </location>
</feature>
<keyword evidence="11" id="KW-1185">Reference proteome</keyword>
<dbReference type="Pfam" id="PF17862">
    <property type="entry name" value="AAA_lid_3"/>
    <property type="match status" value="1"/>
</dbReference>
<dbReference type="InterPro" id="IPR041569">
    <property type="entry name" value="AAA_lid_3"/>
</dbReference>
<dbReference type="Pfam" id="PF01434">
    <property type="entry name" value="Peptidase_M41"/>
    <property type="match status" value="1"/>
</dbReference>
<keyword evidence="8" id="KW-0067">ATP-binding</keyword>
<feature type="domain" description="AAA+ ATPase" evidence="9">
    <location>
        <begin position="155"/>
        <end position="295"/>
    </location>
</feature>
<evidence type="ECO:0000256" key="1">
    <source>
        <dbReference type="ARBA" id="ARBA00001947"/>
    </source>
</evidence>
<dbReference type="InterPro" id="IPR037219">
    <property type="entry name" value="Peptidase_M41-like"/>
</dbReference>
<dbReference type="PROSITE" id="PS00674">
    <property type="entry name" value="AAA"/>
    <property type="match status" value="1"/>
</dbReference>
<dbReference type="Gene3D" id="1.10.8.60">
    <property type="match status" value="1"/>
</dbReference>
<evidence type="ECO:0000259" key="9">
    <source>
        <dbReference type="SMART" id="SM00382"/>
    </source>
</evidence>
<dbReference type="Gene3D" id="1.20.58.760">
    <property type="entry name" value="Peptidase M41"/>
    <property type="match status" value="1"/>
</dbReference>
<dbReference type="SUPFAM" id="SSF52540">
    <property type="entry name" value="P-loop containing nucleoside triphosphate hydrolases"/>
    <property type="match status" value="2"/>
</dbReference>
<proteinExistence type="inferred from homology"/>
<dbReference type="PRINTS" id="PR00300">
    <property type="entry name" value="CLPPROTEASEA"/>
</dbReference>
<dbReference type="RefSeq" id="WP_343801170.1">
    <property type="nucleotide sequence ID" value="NZ_BAAAET010000001.1"/>
</dbReference>
<keyword evidence="4" id="KW-0479">Metal-binding</keyword>
<name>A0ABP3T876_9GAMM</name>
<evidence type="ECO:0000256" key="3">
    <source>
        <dbReference type="ARBA" id="ARBA00022670"/>
    </source>
</evidence>
<gene>
    <name evidence="10" type="ORF">GCM10009104_02910</name>
</gene>
<comment type="similarity">
    <text evidence="8">Belongs to the AAA ATPase family.</text>
</comment>
<keyword evidence="8" id="KW-0547">Nucleotide-binding</keyword>
<dbReference type="SMART" id="SM00382">
    <property type="entry name" value="AAA"/>
    <property type="match status" value="2"/>
</dbReference>
<dbReference type="Pfam" id="PF00004">
    <property type="entry name" value="AAA"/>
    <property type="match status" value="1"/>
</dbReference>
<dbReference type="PANTHER" id="PTHR23076">
    <property type="entry name" value="METALLOPROTEASE M41 FTSH"/>
    <property type="match status" value="1"/>
</dbReference>
<keyword evidence="5" id="KW-0378">Hydrolase</keyword>
<reference evidence="11" key="1">
    <citation type="journal article" date="2019" name="Int. J. Syst. Evol. Microbiol.">
        <title>The Global Catalogue of Microorganisms (GCM) 10K type strain sequencing project: providing services to taxonomists for standard genome sequencing and annotation.</title>
        <authorList>
            <consortium name="The Broad Institute Genomics Platform"/>
            <consortium name="The Broad Institute Genome Sequencing Center for Infectious Disease"/>
            <person name="Wu L."/>
            <person name="Ma J."/>
        </authorList>
    </citation>
    <scope>NUCLEOTIDE SEQUENCE [LARGE SCALE GENOMIC DNA]</scope>
    <source>
        <strain evidence="11">JCM 15134</strain>
    </source>
</reference>
<dbReference type="InterPro" id="IPR003959">
    <property type="entry name" value="ATPase_AAA_core"/>
</dbReference>
<dbReference type="InterPro" id="IPR000642">
    <property type="entry name" value="Peptidase_M41"/>
</dbReference>
<dbReference type="InterPro" id="IPR003960">
    <property type="entry name" value="ATPase_AAA_CS"/>
</dbReference>
<evidence type="ECO:0000313" key="10">
    <source>
        <dbReference type="EMBL" id="GAA0681631.1"/>
    </source>
</evidence>
<keyword evidence="3" id="KW-0645">Protease</keyword>
<comment type="cofactor">
    <cofactor evidence="1">
        <name>Zn(2+)</name>
        <dbReference type="ChEBI" id="CHEBI:29105"/>
    </cofactor>
</comment>
<protein>
    <recommendedName>
        <fullName evidence="9">AAA+ ATPase domain-containing protein</fullName>
    </recommendedName>
</protein>
<sequence>MRNMLLGGKLLAIESGEGSITLDHLRSALQSLQPLSDSDYSRLCDSLNVPEEGPRTERFTTSLLEETASLPRVPYAPDVIRLLERLKQQGLDLSSRVTEPYVNLGDRKGRYHTVVSSVAELKALLSSRIFDQDAAVEAVSDAVMRMSWSELSDRPQAIFSFLGPAATGKTYMAQLMGQGLQGYALRSFDMTQFSSEKESFGLVGLRKGFSDATTGLLTDFVKQHPRSIIVFDELEKSHSRVQTALLRLLSEGWLRDEYSGEEIDFRQTIVVFTSNLGSSIYSNRTFAEQARKQPHQAREHLLQAISQETKIEDGHQVAAIPPEMISRLSQGSIILFNKLSIDALARIAQEQIQHERKSFEDKLGLSVEFKQFDLLVRLLVLGFAPGFDTRAVKSRLTDQVYDPVTDYLLAHENAHVEQVELSIDAGVEVFLQSQDMGKLPQQMATKHQRVYFRHQLALEDTRLKVVLTDARIEKLARGEDFTDASGIQVDLPEVSFEQIAGHVQIKARLSETINLVSQREQLKAQGISVPRGMLLYGVPGTGKTMLAKAFAHEAGLPFIACAGNDLLNESFIRKLFARAREYAPAIIFIDEIDALPRRGTAGPHADALVNRMLVEIDGFAGGDDIFIIAATNRKDLIDPAILRSGRIDLHFEVPQLDKEARRWFIERMLARPLFSQGIDVDQLVMLTAGFSGADLEKVSREVVLLALREGLEAIGPELVTEQINTQKYGAPLNLEDGRQHLLETAYHEAAHAVISRVLLPERRIEQVTVVARANFLGMVAYDNEQEHDYTREFLFNLTCVALAGRAAQIKQFGDKGLDSGAAGDLKQAASYAWHAIAEWGMDEQLYNLSIPALQDWLKRLPFAAQVEERIKHWLDEATAHTASLVDTHWRQIDRVAQQVLSDEIIDAATLQQLME</sequence>
<evidence type="ECO:0000256" key="7">
    <source>
        <dbReference type="ARBA" id="ARBA00023049"/>
    </source>
</evidence>
<comment type="similarity">
    <text evidence="2">In the C-terminal section; belongs to the peptidase M41 family.</text>
</comment>
<evidence type="ECO:0000256" key="5">
    <source>
        <dbReference type="ARBA" id="ARBA00022801"/>
    </source>
</evidence>
<keyword evidence="7" id="KW-0482">Metalloprotease</keyword>
<dbReference type="EMBL" id="BAAAET010000001">
    <property type="protein sequence ID" value="GAA0681631.1"/>
    <property type="molecule type" value="Genomic_DNA"/>
</dbReference>
<dbReference type="InterPro" id="IPR001270">
    <property type="entry name" value="ClpA/B"/>
</dbReference>
<dbReference type="InterPro" id="IPR027417">
    <property type="entry name" value="P-loop_NTPase"/>
</dbReference>